<accession>A0ABS4ULM2</accession>
<feature type="transmembrane region" description="Helical" evidence="3">
    <location>
        <begin position="114"/>
        <end position="136"/>
    </location>
</feature>
<dbReference type="Gene3D" id="3.40.630.190">
    <property type="entry name" value="LCP protein"/>
    <property type="match status" value="1"/>
</dbReference>
<dbReference type="EMBL" id="JAGINT010000001">
    <property type="protein sequence ID" value="MBP2352543.1"/>
    <property type="molecule type" value="Genomic_DNA"/>
</dbReference>
<evidence type="ECO:0000256" key="3">
    <source>
        <dbReference type="SAM" id="Phobius"/>
    </source>
</evidence>
<feature type="transmembrane region" description="Helical" evidence="3">
    <location>
        <begin position="12"/>
        <end position="33"/>
    </location>
</feature>
<dbReference type="RefSeq" id="WP_307863427.1">
    <property type="nucleotide sequence ID" value="NZ_BAAAVU010000009.1"/>
</dbReference>
<feature type="transmembrane region" description="Helical" evidence="3">
    <location>
        <begin position="75"/>
        <end position="94"/>
    </location>
</feature>
<sequence length="486" mass="51787">MRDFADRRRTRPIAVVLALTVIGAILPGVGLMVGGRRKLGAFVLAVSLALIGAGVYVGIARPTAAVALVVSPRKLVIVAAGLVLVGLGWVWVVVASHELVRPLTMKRVPRLAGALLVGVLCFAIALPTTAGVTAVLSQRDLIGSVFLPGLDSRSATRPTVNVRDPWANRPELDILLLGGDGGANRTGIRTDSVVVASIDTRTGATHLISLSRNWMRMPFPVNSPLHKVYPDGFWDPTLGDVEQPEYYLDAMYDNVPKAHPGILGPTDNEGADVLKESVGAAVGLPIDYYVQLSVVGFEKMIDALGGVTVNINYPVPIGGDYGIGPGTRGPRKPSGYLEPGPNQKLDGYHAMWFARGRYGLDDPSRQARQRCTIQALVHSANPATVVTRYQRIAAAGKQLLRTDLPQEVLPALVKLAVKMKHAAITNVDLDAARNFPTGRDPNYPAIRALVQQALHPVSHPGSHSASTRPASPSTPSLAQLCAYHPN</sequence>
<keyword evidence="3" id="KW-0812">Transmembrane</keyword>
<evidence type="ECO:0000256" key="2">
    <source>
        <dbReference type="SAM" id="MobiDB-lite"/>
    </source>
</evidence>
<evidence type="ECO:0000259" key="4">
    <source>
        <dbReference type="Pfam" id="PF03816"/>
    </source>
</evidence>
<dbReference type="PANTHER" id="PTHR33392:SF6">
    <property type="entry name" value="POLYISOPRENYL-TEICHOIC ACID--PEPTIDOGLYCAN TEICHOIC ACID TRANSFERASE TAGU"/>
    <property type="match status" value="1"/>
</dbReference>
<feature type="region of interest" description="Disordered" evidence="2">
    <location>
        <begin position="456"/>
        <end position="476"/>
    </location>
</feature>
<protein>
    <submittedName>
        <fullName evidence="5">LCP family protein required for cell wall assembly</fullName>
    </submittedName>
</protein>
<dbReference type="Proteomes" id="UP000755585">
    <property type="component" value="Unassembled WGS sequence"/>
</dbReference>
<dbReference type="InterPro" id="IPR050922">
    <property type="entry name" value="LytR/CpsA/Psr_CW_biosynth"/>
</dbReference>
<evidence type="ECO:0000313" key="5">
    <source>
        <dbReference type="EMBL" id="MBP2352543.1"/>
    </source>
</evidence>
<gene>
    <name evidence="5" type="ORF">JOF29_003626</name>
</gene>
<feature type="compositionally biased region" description="Low complexity" evidence="2">
    <location>
        <begin position="462"/>
        <end position="476"/>
    </location>
</feature>
<keyword evidence="6" id="KW-1185">Reference proteome</keyword>
<name>A0ABS4ULM2_9ACTN</name>
<comment type="caution">
    <text evidence="5">The sequence shown here is derived from an EMBL/GenBank/DDBJ whole genome shotgun (WGS) entry which is preliminary data.</text>
</comment>
<dbReference type="PANTHER" id="PTHR33392">
    <property type="entry name" value="POLYISOPRENYL-TEICHOIC ACID--PEPTIDOGLYCAN TEICHOIC ACID TRANSFERASE TAGU"/>
    <property type="match status" value="1"/>
</dbReference>
<proteinExistence type="inferred from homology"/>
<dbReference type="Pfam" id="PF03816">
    <property type="entry name" value="LytR_cpsA_psr"/>
    <property type="match status" value="1"/>
</dbReference>
<feature type="domain" description="Cell envelope-related transcriptional attenuator" evidence="4">
    <location>
        <begin position="189"/>
        <end position="379"/>
    </location>
</feature>
<keyword evidence="3" id="KW-1133">Transmembrane helix</keyword>
<evidence type="ECO:0000313" key="6">
    <source>
        <dbReference type="Proteomes" id="UP000755585"/>
    </source>
</evidence>
<organism evidence="5 6">
    <name type="scientific">Kribbella aluminosa</name>
    <dbReference type="NCBI Taxonomy" id="416017"/>
    <lineage>
        <taxon>Bacteria</taxon>
        <taxon>Bacillati</taxon>
        <taxon>Actinomycetota</taxon>
        <taxon>Actinomycetes</taxon>
        <taxon>Propionibacteriales</taxon>
        <taxon>Kribbellaceae</taxon>
        <taxon>Kribbella</taxon>
    </lineage>
</organism>
<keyword evidence="3" id="KW-0472">Membrane</keyword>
<evidence type="ECO:0000256" key="1">
    <source>
        <dbReference type="ARBA" id="ARBA00006068"/>
    </source>
</evidence>
<comment type="similarity">
    <text evidence="1">Belongs to the LytR/CpsA/Psr (LCP) family.</text>
</comment>
<feature type="transmembrane region" description="Helical" evidence="3">
    <location>
        <begin position="39"/>
        <end position="59"/>
    </location>
</feature>
<dbReference type="InterPro" id="IPR004474">
    <property type="entry name" value="LytR_CpsA_psr"/>
</dbReference>
<reference evidence="5 6" key="1">
    <citation type="submission" date="2021-03" db="EMBL/GenBank/DDBJ databases">
        <title>Sequencing the genomes of 1000 actinobacteria strains.</title>
        <authorList>
            <person name="Klenk H.-P."/>
        </authorList>
    </citation>
    <scope>NUCLEOTIDE SEQUENCE [LARGE SCALE GENOMIC DNA]</scope>
    <source>
        <strain evidence="5 6">DSM 18824</strain>
    </source>
</reference>